<dbReference type="Proteomes" id="UP000322899">
    <property type="component" value="Unassembled WGS sequence"/>
</dbReference>
<gene>
    <name evidence="2" type="ORF">FNF27_05085</name>
</gene>
<name>A0A5A8E6M8_CAFRO</name>
<organism evidence="2 3">
    <name type="scientific">Cafeteria roenbergensis</name>
    <name type="common">Marine flagellate</name>
    <dbReference type="NCBI Taxonomy" id="33653"/>
    <lineage>
        <taxon>Eukaryota</taxon>
        <taxon>Sar</taxon>
        <taxon>Stramenopiles</taxon>
        <taxon>Bigyra</taxon>
        <taxon>Opalozoa</taxon>
        <taxon>Bicosoecida</taxon>
        <taxon>Cafeteriaceae</taxon>
        <taxon>Cafeteria</taxon>
    </lineage>
</organism>
<reference evidence="2 3" key="1">
    <citation type="submission" date="2019-07" db="EMBL/GenBank/DDBJ databases">
        <title>Genomes of Cafeteria roenbergensis.</title>
        <authorList>
            <person name="Fischer M.G."/>
            <person name="Hackl T."/>
            <person name="Roman M."/>
        </authorList>
    </citation>
    <scope>NUCLEOTIDE SEQUENCE [LARGE SCALE GENOMIC DNA]</scope>
    <source>
        <strain evidence="2 3">E4-10P</strain>
    </source>
</reference>
<evidence type="ECO:0000313" key="2">
    <source>
        <dbReference type="EMBL" id="KAA0173445.1"/>
    </source>
</evidence>
<protein>
    <submittedName>
        <fullName evidence="2">Uncharacterized protein</fullName>
    </submittedName>
</protein>
<evidence type="ECO:0000313" key="3">
    <source>
        <dbReference type="Proteomes" id="UP000322899"/>
    </source>
</evidence>
<dbReference type="AlphaFoldDB" id="A0A5A8E6M8"/>
<feature type="region of interest" description="Disordered" evidence="1">
    <location>
        <begin position="273"/>
        <end position="309"/>
    </location>
</feature>
<comment type="caution">
    <text evidence="2">The sequence shown here is derived from an EMBL/GenBank/DDBJ whole genome shotgun (WGS) entry which is preliminary data.</text>
</comment>
<proteinExistence type="predicted"/>
<feature type="region of interest" description="Disordered" evidence="1">
    <location>
        <begin position="1"/>
        <end position="42"/>
    </location>
</feature>
<feature type="compositionally biased region" description="Basic and acidic residues" evidence="1">
    <location>
        <begin position="1"/>
        <end position="13"/>
    </location>
</feature>
<dbReference type="EMBL" id="VLTO01000033">
    <property type="protein sequence ID" value="KAA0173445.1"/>
    <property type="molecule type" value="Genomic_DNA"/>
</dbReference>
<feature type="compositionally biased region" description="Polar residues" evidence="1">
    <location>
        <begin position="18"/>
        <end position="27"/>
    </location>
</feature>
<evidence type="ECO:0000256" key="1">
    <source>
        <dbReference type="SAM" id="MobiDB-lite"/>
    </source>
</evidence>
<accession>A0A5A8E6M8</accession>
<sequence>MEASLAREARDAADASGPSANVWSASTLLRRPPNSPVPDFAAPEAADDRVWRCLRIRSPARRATPAEGFAGTDAADVARPVQLLQQQAAPGRAGKASLRAGAISVTGETADSPAHHGAVTSIPLRLSQSQAGTLALLSVAERVGALSRGEALHGTIYEVIIHPAINAFAYISPRLLFMLAREILVILFQWILKWMLLDAILLPASAGLNPASALGAGSGGRAPWLDRAWASINDLTASGEGLKAAAEGAAAANDAIAAAAGLNLGRTTALPTGAGGGGGDGGGGGGGRGGGGGGGGGGDGRNGTGVGGTGFPAGFGANGMIGIAAEPVWPDPSVHWSKDPNREGHGVTAAIATALTRDPTWDHVCFLCDQKRLYCAQCAAGKEHTARVGWRASYYGRGEAGGVVSPLLRAVLRRVPPGTLGEAGGVVTVATAVSWCRRVGMRAAWVAGAVGLLIGGGGGGVRSPVVGQRNP</sequence>